<dbReference type="GO" id="GO:0016020">
    <property type="term" value="C:membrane"/>
    <property type="evidence" value="ECO:0007669"/>
    <property type="project" value="InterPro"/>
</dbReference>
<protein>
    <submittedName>
        <fullName evidence="4">Small-conductance mechanosensitive channel</fullName>
    </submittedName>
</protein>
<dbReference type="STRING" id="442341.SAMN04487959_10556"/>
<feature type="region of interest" description="Disordered" evidence="1">
    <location>
        <begin position="575"/>
        <end position="612"/>
    </location>
</feature>
<proteinExistence type="predicted"/>
<keyword evidence="2" id="KW-0812">Transmembrane</keyword>
<sequence length="612" mass="68083">MANMDGPRKTRMKTTASWLLWLVTAVTLTVSSVCVAQSQGGTQAQAQGSDSETQQWFSVDSINVGLGEVPKGLERGTPREAIRSFLKLTEDGEYAAAAHVINLSELPPAEQKERGPELARKLAEVLQRGEWLNVSSLSGRQDAAIMTPSSQNPLMGKPRRNIQLASLTAKGETYDVRLGRYKVDDEEPVWLVMPDIVPSIPVLYEEYGPSMLEDYIPDRFKASFGPLRIWEWIAIPVVLLAVGLLGWGIYSLVGVISNWLPYGAQSIFVGRIQGPMALIVMSLVTQALLDYVVSFSAVITTTFRVFLIAILAWGAGAVALRLVDTIMLRMTRRLVGEIDDTKPRDERKLLTTLYALRRVIILIMVTAVSIYILGQIQIFESLGLSLLASASVLTVLIGIAGQAVLGNIISSFQVSLAKPIRIGDLVMFEGQWCYVEGIFYTFIRLRVWNERRLIVPVTYFVSKPFENFSVKSAKEYRTLEMTVHLSADVQVIREKFMEYAKEEDSVIEHHKLLCQVTGQTGTALSINCYMMTTDPMSGWSAEMNVRERLMAFIRDNYPEWWPREVVVISHQDVARGESAATRMSSSENDSEAQDTTRQEGSSEGDASGEGRS</sequence>
<dbReference type="AlphaFoldDB" id="A0A1I3ANX9"/>
<keyword evidence="5" id="KW-1185">Reference proteome</keyword>
<feature type="transmembrane region" description="Helical" evidence="2">
    <location>
        <begin position="305"/>
        <end position="323"/>
    </location>
</feature>
<keyword evidence="2" id="KW-1133">Transmembrane helix</keyword>
<name>A0A1I3ANX9_9GAMM</name>
<feature type="domain" description="Mechanosensitive ion channel MscS" evidence="3">
    <location>
        <begin position="404"/>
        <end position="469"/>
    </location>
</feature>
<dbReference type="Pfam" id="PF00924">
    <property type="entry name" value="MS_channel_2nd"/>
    <property type="match status" value="1"/>
</dbReference>
<feature type="transmembrane region" description="Helical" evidence="2">
    <location>
        <begin position="386"/>
        <end position="409"/>
    </location>
</feature>
<evidence type="ECO:0000259" key="3">
    <source>
        <dbReference type="Pfam" id="PF00924"/>
    </source>
</evidence>
<accession>A0A1I3ANX9</accession>
<organism evidence="4 5">
    <name type="scientific">Modicisalibacter xianhensis</name>
    <dbReference type="NCBI Taxonomy" id="442341"/>
    <lineage>
        <taxon>Bacteria</taxon>
        <taxon>Pseudomonadati</taxon>
        <taxon>Pseudomonadota</taxon>
        <taxon>Gammaproteobacteria</taxon>
        <taxon>Oceanospirillales</taxon>
        <taxon>Halomonadaceae</taxon>
        <taxon>Modicisalibacter</taxon>
    </lineage>
</organism>
<evidence type="ECO:0000256" key="2">
    <source>
        <dbReference type="SAM" id="Phobius"/>
    </source>
</evidence>
<evidence type="ECO:0000313" key="5">
    <source>
        <dbReference type="Proteomes" id="UP000199040"/>
    </source>
</evidence>
<dbReference type="GO" id="GO:0008381">
    <property type="term" value="F:mechanosensitive monoatomic ion channel activity"/>
    <property type="evidence" value="ECO:0007669"/>
    <property type="project" value="UniProtKB-ARBA"/>
</dbReference>
<dbReference type="PANTHER" id="PTHR30566:SF25">
    <property type="entry name" value="INNER MEMBRANE PROTEIN"/>
    <property type="match status" value="1"/>
</dbReference>
<dbReference type="SUPFAM" id="SSF50182">
    <property type="entry name" value="Sm-like ribonucleoproteins"/>
    <property type="match status" value="1"/>
</dbReference>
<feature type="transmembrane region" description="Helical" evidence="2">
    <location>
        <begin position="354"/>
        <end position="374"/>
    </location>
</feature>
<evidence type="ECO:0000256" key="1">
    <source>
        <dbReference type="SAM" id="MobiDB-lite"/>
    </source>
</evidence>
<dbReference type="InterPro" id="IPR006685">
    <property type="entry name" value="MscS_channel_2nd"/>
</dbReference>
<feature type="transmembrane region" description="Helical" evidence="2">
    <location>
        <begin position="229"/>
        <end position="256"/>
    </location>
</feature>
<reference evidence="4 5" key="1">
    <citation type="submission" date="2016-10" db="EMBL/GenBank/DDBJ databases">
        <authorList>
            <person name="de Groot N.N."/>
        </authorList>
    </citation>
    <scope>NUCLEOTIDE SEQUENCE [LARGE SCALE GENOMIC DNA]</scope>
    <source>
        <strain evidence="4 5">CGMCC 1.6848</strain>
    </source>
</reference>
<gene>
    <name evidence="4" type="ORF">SAMN04487959_10556</name>
</gene>
<dbReference type="EMBL" id="FOPY01000005">
    <property type="protein sequence ID" value="SFH51757.1"/>
    <property type="molecule type" value="Genomic_DNA"/>
</dbReference>
<dbReference type="InterPro" id="IPR010920">
    <property type="entry name" value="LSM_dom_sf"/>
</dbReference>
<evidence type="ECO:0000313" key="4">
    <source>
        <dbReference type="EMBL" id="SFH51757.1"/>
    </source>
</evidence>
<dbReference type="Gene3D" id="1.10.287.1260">
    <property type="match status" value="1"/>
</dbReference>
<dbReference type="Proteomes" id="UP000199040">
    <property type="component" value="Unassembled WGS sequence"/>
</dbReference>
<feature type="transmembrane region" description="Helical" evidence="2">
    <location>
        <begin position="277"/>
        <end position="299"/>
    </location>
</feature>
<keyword evidence="2" id="KW-0472">Membrane</keyword>
<dbReference type="PANTHER" id="PTHR30566">
    <property type="entry name" value="YNAI-RELATED MECHANOSENSITIVE ION CHANNEL"/>
    <property type="match status" value="1"/>
</dbReference>